<reference evidence="4" key="1">
    <citation type="journal article" date="2019" name="Int. J. Syst. Evol. Microbiol.">
        <title>The Global Catalogue of Microorganisms (GCM) 10K type strain sequencing project: providing services to taxonomists for standard genome sequencing and annotation.</title>
        <authorList>
            <consortium name="The Broad Institute Genomics Platform"/>
            <consortium name="The Broad Institute Genome Sequencing Center for Infectious Disease"/>
            <person name="Wu L."/>
            <person name="Ma J."/>
        </authorList>
    </citation>
    <scope>NUCLEOTIDE SEQUENCE [LARGE SCALE GENOMIC DNA]</scope>
    <source>
        <strain evidence="4">CGMCC 4.1437</strain>
    </source>
</reference>
<proteinExistence type="predicted"/>
<dbReference type="Proteomes" id="UP001595975">
    <property type="component" value="Unassembled WGS sequence"/>
</dbReference>
<evidence type="ECO:0000313" key="3">
    <source>
        <dbReference type="EMBL" id="MFC5663849.1"/>
    </source>
</evidence>
<protein>
    <submittedName>
        <fullName evidence="3">ATP-binding protein</fullName>
    </submittedName>
</protein>
<evidence type="ECO:0000259" key="2">
    <source>
        <dbReference type="Pfam" id="PF13191"/>
    </source>
</evidence>
<feature type="region of interest" description="Disordered" evidence="1">
    <location>
        <begin position="200"/>
        <end position="221"/>
    </location>
</feature>
<evidence type="ECO:0000256" key="1">
    <source>
        <dbReference type="SAM" id="MobiDB-lite"/>
    </source>
</evidence>
<organism evidence="3 4">
    <name type="scientific">Kitasatospora misakiensis</name>
    <dbReference type="NCBI Taxonomy" id="67330"/>
    <lineage>
        <taxon>Bacteria</taxon>
        <taxon>Bacillati</taxon>
        <taxon>Actinomycetota</taxon>
        <taxon>Actinomycetes</taxon>
        <taxon>Kitasatosporales</taxon>
        <taxon>Streptomycetaceae</taxon>
        <taxon>Kitasatospora</taxon>
    </lineage>
</organism>
<gene>
    <name evidence="3" type="ORF">ACFP3U_12750</name>
</gene>
<comment type="caution">
    <text evidence="3">The sequence shown here is derived from an EMBL/GenBank/DDBJ whole genome shotgun (WGS) entry which is preliminary data.</text>
</comment>
<dbReference type="InterPro" id="IPR027417">
    <property type="entry name" value="P-loop_NTPase"/>
</dbReference>
<dbReference type="GO" id="GO:0005524">
    <property type="term" value="F:ATP binding"/>
    <property type="evidence" value="ECO:0007669"/>
    <property type="project" value="UniProtKB-KW"/>
</dbReference>
<dbReference type="EMBL" id="JBHSOF010000013">
    <property type="protein sequence ID" value="MFC5663849.1"/>
    <property type="molecule type" value="Genomic_DNA"/>
</dbReference>
<dbReference type="Pfam" id="PF13191">
    <property type="entry name" value="AAA_16"/>
    <property type="match status" value="1"/>
</dbReference>
<feature type="compositionally biased region" description="Basic and acidic residues" evidence="1">
    <location>
        <begin position="200"/>
        <end position="210"/>
    </location>
</feature>
<dbReference type="RefSeq" id="WP_380225550.1">
    <property type="nucleotide sequence ID" value="NZ_JBHSOF010000013.1"/>
</dbReference>
<feature type="domain" description="Orc1-like AAA ATPase" evidence="2">
    <location>
        <begin position="14"/>
        <end position="164"/>
    </location>
</feature>
<dbReference type="InterPro" id="IPR041664">
    <property type="entry name" value="AAA_16"/>
</dbReference>
<sequence>MTAGHPSSPPPSGYAREREVLDRLLLDVRAGLGHALVLRGESATGRTALLNHLTAHAPPGRLVRTAGVEGAAGIAYAALRRFCGPLLSHLGPLPAVQRSALSAALGPRGGEAPRQLLVGLAVLGLLAEAAAAEPLVCLVDDVQRLDRGSVAILAFVARRLDAGPMARVAPVALVLTVSASAAGPAPAVVRLLAGLPELHVEGPGDRDDRSGVQPAEPPRGI</sequence>
<evidence type="ECO:0000313" key="4">
    <source>
        <dbReference type="Proteomes" id="UP001595975"/>
    </source>
</evidence>
<keyword evidence="3" id="KW-0067">ATP-binding</keyword>
<accession>A0ABW0X3R6</accession>
<keyword evidence="4" id="KW-1185">Reference proteome</keyword>
<keyword evidence="3" id="KW-0547">Nucleotide-binding</keyword>
<name>A0ABW0X3R6_9ACTN</name>
<dbReference type="SUPFAM" id="SSF52540">
    <property type="entry name" value="P-loop containing nucleoside triphosphate hydrolases"/>
    <property type="match status" value="1"/>
</dbReference>